<dbReference type="GO" id="GO:0003700">
    <property type="term" value="F:DNA-binding transcription factor activity"/>
    <property type="evidence" value="ECO:0007669"/>
    <property type="project" value="InterPro"/>
</dbReference>
<feature type="region of interest" description="Disordered" evidence="4">
    <location>
        <begin position="134"/>
        <end position="179"/>
    </location>
</feature>
<accession>A0A4U6BMR7</accession>
<dbReference type="GO" id="GO:0000976">
    <property type="term" value="F:transcription cis-regulatory region binding"/>
    <property type="evidence" value="ECO:0007669"/>
    <property type="project" value="TreeGrafter"/>
</dbReference>
<dbReference type="OrthoDB" id="9805730at2"/>
<dbReference type="PROSITE" id="PS01124">
    <property type="entry name" value="HTH_ARAC_FAMILY_2"/>
    <property type="match status" value="1"/>
</dbReference>
<evidence type="ECO:0000256" key="4">
    <source>
        <dbReference type="SAM" id="MobiDB-lite"/>
    </source>
</evidence>
<comment type="caution">
    <text evidence="6">The sequence shown here is derived from an EMBL/GenBank/DDBJ whole genome shotgun (WGS) entry which is preliminary data.</text>
</comment>
<protein>
    <submittedName>
        <fullName evidence="6">Helix-turn-helix transcriptional regulator</fullName>
    </submittedName>
</protein>
<evidence type="ECO:0000256" key="1">
    <source>
        <dbReference type="ARBA" id="ARBA00023015"/>
    </source>
</evidence>
<dbReference type="SUPFAM" id="SSF46689">
    <property type="entry name" value="Homeodomain-like"/>
    <property type="match status" value="1"/>
</dbReference>
<gene>
    <name evidence="6" type="ORF">YH63_009610</name>
</gene>
<feature type="compositionally biased region" description="Polar residues" evidence="4">
    <location>
        <begin position="161"/>
        <end position="170"/>
    </location>
</feature>
<dbReference type="EMBL" id="LBIA02000001">
    <property type="protein sequence ID" value="TKT71649.1"/>
    <property type="molecule type" value="Genomic_DNA"/>
</dbReference>
<organism evidence="6 7">
    <name type="scientific">Afipia massiliensis</name>
    <dbReference type="NCBI Taxonomy" id="211460"/>
    <lineage>
        <taxon>Bacteria</taxon>
        <taxon>Pseudomonadati</taxon>
        <taxon>Pseudomonadota</taxon>
        <taxon>Alphaproteobacteria</taxon>
        <taxon>Hyphomicrobiales</taxon>
        <taxon>Nitrobacteraceae</taxon>
        <taxon>Afipia</taxon>
    </lineage>
</organism>
<dbReference type="InterPro" id="IPR009057">
    <property type="entry name" value="Homeodomain-like_sf"/>
</dbReference>
<dbReference type="PANTHER" id="PTHR47894">
    <property type="entry name" value="HTH-TYPE TRANSCRIPTIONAL REGULATOR GADX"/>
    <property type="match status" value="1"/>
</dbReference>
<dbReference type="SMART" id="SM00342">
    <property type="entry name" value="HTH_ARAC"/>
    <property type="match status" value="1"/>
</dbReference>
<evidence type="ECO:0000256" key="2">
    <source>
        <dbReference type="ARBA" id="ARBA00023125"/>
    </source>
</evidence>
<evidence type="ECO:0000259" key="5">
    <source>
        <dbReference type="PROSITE" id="PS01124"/>
    </source>
</evidence>
<reference evidence="6" key="1">
    <citation type="submission" date="2019-04" db="EMBL/GenBank/DDBJ databases">
        <title>Whole genome sequencing of cave bacteria.</title>
        <authorList>
            <person name="Gan H.M."/>
            <person name="Barton H."/>
            <person name="Savka M.A."/>
        </authorList>
    </citation>
    <scope>NUCLEOTIDE SEQUENCE [LARGE SCALE GENOMIC DNA]</scope>
    <source>
        <strain evidence="6">LC387</strain>
    </source>
</reference>
<proteinExistence type="predicted"/>
<keyword evidence="1" id="KW-0805">Transcription regulation</keyword>
<keyword evidence="3" id="KW-0804">Transcription</keyword>
<sequence>MLQQKRRLDEALRRSSPHVFGPMKPVHAPTLYSVRAAIAASLYHGDAAIQRTALQLGLSPRSLQRHLAGMGTSYSDMVAEVRLDTACHLLLQSNERISEIALRLGYAGASSFSRVFMRLTKIQPGIYRRLRTVQGNNRSRLRKEPDAGNQDKPSRLARNGKTPSLPSGNTVAIPRQGKK</sequence>
<evidence type="ECO:0000256" key="3">
    <source>
        <dbReference type="ARBA" id="ARBA00023163"/>
    </source>
</evidence>
<dbReference type="GO" id="GO:0005829">
    <property type="term" value="C:cytosol"/>
    <property type="evidence" value="ECO:0007669"/>
    <property type="project" value="TreeGrafter"/>
</dbReference>
<dbReference type="AlphaFoldDB" id="A0A4U6BMR7"/>
<keyword evidence="7" id="KW-1185">Reference proteome</keyword>
<dbReference type="Proteomes" id="UP000034832">
    <property type="component" value="Unassembled WGS sequence"/>
</dbReference>
<keyword evidence="2" id="KW-0238">DNA-binding</keyword>
<dbReference type="Pfam" id="PF12833">
    <property type="entry name" value="HTH_18"/>
    <property type="match status" value="1"/>
</dbReference>
<feature type="domain" description="HTH araC/xylS-type" evidence="5">
    <location>
        <begin position="32"/>
        <end position="130"/>
    </location>
</feature>
<name>A0A4U6BMR7_9BRAD</name>
<evidence type="ECO:0000313" key="7">
    <source>
        <dbReference type="Proteomes" id="UP000034832"/>
    </source>
</evidence>
<evidence type="ECO:0000313" key="6">
    <source>
        <dbReference type="EMBL" id="TKT71649.1"/>
    </source>
</evidence>
<dbReference type="Gene3D" id="1.10.10.60">
    <property type="entry name" value="Homeodomain-like"/>
    <property type="match status" value="1"/>
</dbReference>
<dbReference type="InterPro" id="IPR018060">
    <property type="entry name" value="HTH_AraC"/>
</dbReference>
<dbReference type="PANTHER" id="PTHR47894:SF1">
    <property type="entry name" value="HTH-TYPE TRANSCRIPTIONAL REGULATOR VQSM"/>
    <property type="match status" value="1"/>
</dbReference>